<keyword evidence="2" id="KW-0378">Hydrolase</keyword>
<dbReference type="EMBL" id="JBBKTX010000020">
    <property type="protein sequence ID" value="MFK4753767.1"/>
    <property type="molecule type" value="Genomic_DNA"/>
</dbReference>
<keyword evidence="3 7" id="KW-0347">Helicase</keyword>
<evidence type="ECO:0000256" key="4">
    <source>
        <dbReference type="ARBA" id="ARBA00022840"/>
    </source>
</evidence>
<evidence type="ECO:0000313" key="8">
    <source>
        <dbReference type="Proteomes" id="UP001620597"/>
    </source>
</evidence>
<dbReference type="PROSITE" id="PS51192">
    <property type="entry name" value="HELICASE_ATP_BIND_1"/>
    <property type="match status" value="1"/>
</dbReference>
<keyword evidence="4" id="KW-0067">ATP-binding</keyword>
<keyword evidence="1" id="KW-0547">Nucleotide-binding</keyword>
<dbReference type="InterPro" id="IPR011545">
    <property type="entry name" value="DEAD/DEAH_box_helicase_dom"/>
</dbReference>
<organism evidence="7 8">
    <name type="scientific">Oceanobacter antarcticus</name>
    <dbReference type="NCBI Taxonomy" id="3133425"/>
    <lineage>
        <taxon>Bacteria</taxon>
        <taxon>Pseudomonadati</taxon>
        <taxon>Pseudomonadota</taxon>
        <taxon>Gammaproteobacteria</taxon>
        <taxon>Oceanospirillales</taxon>
        <taxon>Oceanospirillaceae</taxon>
        <taxon>Oceanobacter</taxon>
    </lineage>
</organism>
<dbReference type="PANTHER" id="PTHR47961:SF6">
    <property type="entry name" value="DNA-DIRECTED DNA POLYMERASE"/>
    <property type="match status" value="1"/>
</dbReference>
<feature type="domain" description="Helicase C-terminal" evidence="6">
    <location>
        <begin position="380"/>
        <end position="568"/>
    </location>
</feature>
<evidence type="ECO:0000256" key="2">
    <source>
        <dbReference type="ARBA" id="ARBA00022801"/>
    </source>
</evidence>
<keyword evidence="8" id="KW-1185">Reference proteome</keyword>
<gene>
    <name evidence="7" type="ORF">WG929_15230</name>
</gene>
<evidence type="ECO:0000259" key="5">
    <source>
        <dbReference type="PROSITE" id="PS51192"/>
    </source>
</evidence>
<dbReference type="Gene3D" id="3.40.50.300">
    <property type="entry name" value="P-loop containing nucleotide triphosphate hydrolases"/>
    <property type="match status" value="2"/>
</dbReference>
<dbReference type="SMART" id="SM00490">
    <property type="entry name" value="HELICc"/>
    <property type="match status" value="1"/>
</dbReference>
<dbReference type="SUPFAM" id="SSF52540">
    <property type="entry name" value="P-loop containing nucleoside triphosphate hydrolases"/>
    <property type="match status" value="2"/>
</dbReference>
<accession>A0ABW8NLD2</accession>
<dbReference type="PANTHER" id="PTHR47961">
    <property type="entry name" value="DNA POLYMERASE THETA, PUTATIVE (AFU_ORTHOLOGUE AFUA_1G05260)-RELATED"/>
    <property type="match status" value="1"/>
</dbReference>
<comment type="caution">
    <text evidence="7">The sequence shown here is derived from an EMBL/GenBank/DDBJ whole genome shotgun (WGS) entry which is preliminary data.</text>
</comment>
<name>A0ABW8NLD2_9GAMM</name>
<protein>
    <submittedName>
        <fullName evidence="7">DEAD/DEAH box helicase</fullName>
    </submittedName>
</protein>
<dbReference type="GO" id="GO:0004386">
    <property type="term" value="F:helicase activity"/>
    <property type="evidence" value="ECO:0007669"/>
    <property type="project" value="UniProtKB-KW"/>
</dbReference>
<evidence type="ECO:0000259" key="6">
    <source>
        <dbReference type="PROSITE" id="PS51194"/>
    </source>
</evidence>
<dbReference type="PROSITE" id="PS51194">
    <property type="entry name" value="HELICASE_CTER"/>
    <property type="match status" value="1"/>
</dbReference>
<reference evidence="7 8" key="1">
    <citation type="submission" date="2024-03" db="EMBL/GenBank/DDBJ databases">
        <title>High-quality draft genome sequence of Oceanobacter sp. wDCs-4.</title>
        <authorList>
            <person name="Dong C."/>
        </authorList>
    </citation>
    <scope>NUCLEOTIDE SEQUENCE [LARGE SCALE GENOMIC DNA]</scope>
    <source>
        <strain evidence="8">wDCs-4</strain>
    </source>
</reference>
<dbReference type="Proteomes" id="UP001620597">
    <property type="component" value="Unassembled WGS sequence"/>
</dbReference>
<feature type="domain" description="Helicase ATP-binding" evidence="5">
    <location>
        <begin position="147"/>
        <end position="319"/>
    </location>
</feature>
<dbReference type="Pfam" id="PF00270">
    <property type="entry name" value="DEAD"/>
    <property type="match status" value="1"/>
</dbReference>
<dbReference type="SMART" id="SM00487">
    <property type="entry name" value="DEXDc"/>
    <property type="match status" value="1"/>
</dbReference>
<dbReference type="InterPro" id="IPR027417">
    <property type="entry name" value="P-loop_NTPase"/>
</dbReference>
<dbReference type="InterPro" id="IPR014001">
    <property type="entry name" value="Helicase_ATP-bd"/>
</dbReference>
<evidence type="ECO:0000256" key="3">
    <source>
        <dbReference type="ARBA" id="ARBA00022806"/>
    </source>
</evidence>
<sequence>MSPLVDNLLKYDLNVFASTLRLIDDEIQPIPDNLAVRLVNLAEKISRKTVETDHRNTCLLICALLWEHRQDHWLALSSSLIRILNKIGLSPSAQMVDVGYDGDTQIHSPLGSLISELTVNKNIIEHEVTIGEGQTIILSSFQKRMWDLMSGEFPRIGVSAPTSAGKSFVLIAKIIDICYASPSDIFFIVPTITLINQVTKGLRVFSKKHGLEGIRVLQSYEPSVKDREISSVYVMTQERALSALKANDFTEGALDILIVDEVQNIERVSSEGDERSKDLYNLIHILENDIKPKMAVISGPRVKNIDGVASSLFNTDAISLKADLPPVINLTYSFAKNGKSISLNQYYSENDYPQSISISPDKVSKDLFGKVRYDKKIYDHISEILKFLPEKSGTLIFSPTKNQARKTAMNILCNSHVDNKLNSLASYIGETVHENYSLKRCVKSGVAYHHSGVPPHIRNAVEKAFSDKILGVITCTTTLMQGVNLPAKNLIARNPYLSGNRSGPELTPYEFANLRGRAGRLLKDFVGRAIILDEKAFDDSQIELFDYPEKDVGTGYSKKYNENKTELLVALEDNLPVSTDFDQFGDLLSHVRTTLLRYGRNAKARLLKAGIDIPDEILNQARIDLQKLDVDKAICLQFPHWDPLVLNSMYVASRTRNLRPPKTPFDQNFLSSLQNILYFIEEFAPTYMKRYLDGVGNDRYLYKLLKAANSWSRESPLKDVISWKDNMDEDEIEDMLKMILTEVMYSLPKALAPVIAMSDPNSSLLSVMESGIHSPLTRKLTEMGLPREIAIRAGTIMSDSLPGGEEIESLTEVDLRNAVEIISSSFGDWERFQLEDILI</sequence>
<evidence type="ECO:0000313" key="7">
    <source>
        <dbReference type="EMBL" id="MFK4753767.1"/>
    </source>
</evidence>
<evidence type="ECO:0000256" key="1">
    <source>
        <dbReference type="ARBA" id="ARBA00022741"/>
    </source>
</evidence>
<dbReference type="InterPro" id="IPR001650">
    <property type="entry name" value="Helicase_C-like"/>
</dbReference>
<dbReference type="RefSeq" id="WP_416206771.1">
    <property type="nucleotide sequence ID" value="NZ_JBBKTX010000020.1"/>
</dbReference>
<proteinExistence type="predicted"/>
<dbReference type="InterPro" id="IPR050474">
    <property type="entry name" value="Hel308_SKI2-like"/>
</dbReference>